<name>A0A498SB37_ACAVI</name>
<dbReference type="AlphaFoldDB" id="A0A498SB37"/>
<keyword evidence="2" id="KW-1185">Reference proteome</keyword>
<sequence length="92" mass="10170">MSLQKIGSISDCKQNERKTTTNGVFEVVLVDIKTSKVTHKSRDRIIKVGRATGPSALEYPCKFVGIALTMDSIHLLFMSPPALSQSEDENLF</sequence>
<gene>
    <name evidence="1" type="ORF">NAV_LOCUS3548</name>
</gene>
<dbReference type="EMBL" id="UPTC01000460">
    <property type="protein sequence ID" value="VBB28718.1"/>
    <property type="molecule type" value="Genomic_DNA"/>
</dbReference>
<organism evidence="1 2">
    <name type="scientific">Acanthocheilonema viteae</name>
    <name type="common">Filarial nematode worm</name>
    <name type="synonym">Dipetalonema viteae</name>
    <dbReference type="NCBI Taxonomy" id="6277"/>
    <lineage>
        <taxon>Eukaryota</taxon>
        <taxon>Metazoa</taxon>
        <taxon>Ecdysozoa</taxon>
        <taxon>Nematoda</taxon>
        <taxon>Chromadorea</taxon>
        <taxon>Rhabditida</taxon>
        <taxon>Spirurina</taxon>
        <taxon>Spiruromorpha</taxon>
        <taxon>Filarioidea</taxon>
        <taxon>Onchocercidae</taxon>
        <taxon>Acanthocheilonema</taxon>
    </lineage>
</organism>
<accession>A0A498SB37</accession>
<dbReference type="Proteomes" id="UP000276991">
    <property type="component" value="Unassembled WGS sequence"/>
</dbReference>
<evidence type="ECO:0000313" key="2">
    <source>
        <dbReference type="Proteomes" id="UP000276991"/>
    </source>
</evidence>
<protein>
    <submittedName>
        <fullName evidence="1">Uncharacterized protein</fullName>
    </submittedName>
</protein>
<reference evidence="1 2" key="1">
    <citation type="submission" date="2018-08" db="EMBL/GenBank/DDBJ databases">
        <authorList>
            <person name="Laetsch R D."/>
            <person name="Stevens L."/>
            <person name="Kumar S."/>
            <person name="Blaxter L. M."/>
        </authorList>
    </citation>
    <scope>NUCLEOTIDE SEQUENCE [LARGE SCALE GENOMIC DNA]</scope>
</reference>
<proteinExistence type="predicted"/>
<evidence type="ECO:0000313" key="1">
    <source>
        <dbReference type="EMBL" id="VBB28718.1"/>
    </source>
</evidence>